<comment type="caution">
    <text evidence="1">The sequence shown here is derived from an EMBL/GenBank/DDBJ whole genome shotgun (WGS) entry which is preliminary data.</text>
</comment>
<proteinExistence type="predicted"/>
<evidence type="ECO:0000313" key="2">
    <source>
        <dbReference type="Proteomes" id="UP001595478"/>
    </source>
</evidence>
<dbReference type="EMBL" id="JBHRSW010000021">
    <property type="protein sequence ID" value="MFC3122349.1"/>
    <property type="molecule type" value="Genomic_DNA"/>
</dbReference>
<dbReference type="Pfam" id="PF03695">
    <property type="entry name" value="UPF0149"/>
    <property type="match status" value="1"/>
</dbReference>
<dbReference type="InterPro" id="IPR036255">
    <property type="entry name" value="YgfB-like_sf"/>
</dbReference>
<name>A0ABV7FSL1_9ALTE</name>
<protein>
    <submittedName>
        <fullName evidence="1">UPF0149 family protein</fullName>
    </submittedName>
</protein>
<sequence>MKTLSPLYDSIADSSFLHDRHFVEGAILGACSCPEIPLPDDWLPWVVQEHNQIQNKEQADRVFSKLFDYFRYILSEMRNDEFASTLPLHYSQASLNAELQAFMQGLIYAHQQCEKVWHMAWQKMREQNPDDAPVLAKDLKHCLLMFSSFADLEQAGVQAAERGEHSLSDKLPLIAQSLPKAMEKYLNISGKLASYLPNQFETFSAD</sequence>
<dbReference type="RefSeq" id="WP_376920482.1">
    <property type="nucleotide sequence ID" value="NZ_JBHRSW010000021.1"/>
</dbReference>
<dbReference type="Proteomes" id="UP001595478">
    <property type="component" value="Unassembled WGS sequence"/>
</dbReference>
<evidence type="ECO:0000313" key="1">
    <source>
        <dbReference type="EMBL" id="MFC3122349.1"/>
    </source>
</evidence>
<dbReference type="SUPFAM" id="SSF101327">
    <property type="entry name" value="YgfB-like"/>
    <property type="match status" value="1"/>
</dbReference>
<dbReference type="InterPro" id="IPR011978">
    <property type="entry name" value="YgfB-like"/>
</dbReference>
<accession>A0ABV7FSL1</accession>
<reference evidence="2" key="1">
    <citation type="journal article" date="2019" name="Int. J. Syst. Evol. Microbiol.">
        <title>The Global Catalogue of Microorganisms (GCM) 10K type strain sequencing project: providing services to taxonomists for standard genome sequencing and annotation.</title>
        <authorList>
            <consortium name="The Broad Institute Genomics Platform"/>
            <consortium name="The Broad Institute Genome Sequencing Center for Infectious Disease"/>
            <person name="Wu L."/>
            <person name="Ma J."/>
        </authorList>
    </citation>
    <scope>NUCLEOTIDE SEQUENCE [LARGE SCALE GENOMIC DNA]</scope>
    <source>
        <strain evidence="2">KCTC 52473</strain>
    </source>
</reference>
<gene>
    <name evidence="1" type="ORF">ACFOHL_12030</name>
</gene>
<keyword evidence="2" id="KW-1185">Reference proteome</keyword>
<organism evidence="1 2">
    <name type="scientific">Agaribacter flavus</name>
    <dbReference type="NCBI Taxonomy" id="1902781"/>
    <lineage>
        <taxon>Bacteria</taxon>
        <taxon>Pseudomonadati</taxon>
        <taxon>Pseudomonadota</taxon>
        <taxon>Gammaproteobacteria</taxon>
        <taxon>Alteromonadales</taxon>
        <taxon>Alteromonadaceae</taxon>
        <taxon>Agaribacter</taxon>
    </lineage>
</organism>